<dbReference type="GO" id="GO:0005886">
    <property type="term" value="C:plasma membrane"/>
    <property type="evidence" value="ECO:0007669"/>
    <property type="project" value="UniProtKB-SubCell"/>
</dbReference>
<dbReference type="PANTHER" id="PTHR43759">
    <property type="entry name" value="TREHALOSE TRANSPORT SYSTEM PERMEASE PROTEIN SUGA"/>
    <property type="match status" value="1"/>
</dbReference>
<evidence type="ECO:0000256" key="2">
    <source>
        <dbReference type="ARBA" id="ARBA00022692"/>
    </source>
</evidence>
<reference evidence="7 8" key="1">
    <citation type="submission" date="2018-11" db="EMBL/GenBank/DDBJ databases">
        <title>Genome sequencing and assembly of Clostridium tagluense strain A121.</title>
        <authorList>
            <person name="Murakami T."/>
            <person name="Segawa T."/>
            <person name="Shcherbakova V.A."/>
            <person name="Mori H."/>
            <person name="Yoshimura Y."/>
        </authorList>
    </citation>
    <scope>NUCLEOTIDE SEQUENCE [LARGE SCALE GENOMIC DNA]</scope>
    <source>
        <strain evidence="7 8">A121</strain>
    </source>
</reference>
<evidence type="ECO:0000256" key="1">
    <source>
        <dbReference type="ARBA" id="ARBA00004141"/>
    </source>
</evidence>
<accession>A0A401UG07</accession>
<dbReference type="AlphaFoldDB" id="A0A401UG07"/>
<dbReference type="InterPro" id="IPR035906">
    <property type="entry name" value="MetI-like_sf"/>
</dbReference>
<protein>
    <submittedName>
        <fullName evidence="7">ABC transporter permease</fullName>
    </submittedName>
</protein>
<dbReference type="Pfam" id="PF00528">
    <property type="entry name" value="BPD_transp_1"/>
    <property type="match status" value="1"/>
</dbReference>
<evidence type="ECO:0000313" key="8">
    <source>
        <dbReference type="Proteomes" id="UP000287872"/>
    </source>
</evidence>
<organism evidence="7 8">
    <name type="scientific">Clostridium tagluense</name>
    <dbReference type="NCBI Taxonomy" id="360422"/>
    <lineage>
        <taxon>Bacteria</taxon>
        <taxon>Bacillati</taxon>
        <taxon>Bacillota</taxon>
        <taxon>Clostridia</taxon>
        <taxon>Eubacteriales</taxon>
        <taxon>Clostridiaceae</taxon>
        <taxon>Clostridium</taxon>
    </lineage>
</organism>
<dbReference type="RefSeq" id="WP_124997010.1">
    <property type="nucleotide sequence ID" value="NZ_BHYK01000001.1"/>
</dbReference>
<feature type="transmembrane region" description="Helical" evidence="5">
    <location>
        <begin position="198"/>
        <end position="223"/>
    </location>
</feature>
<comment type="subcellular location">
    <subcellularLocation>
        <location evidence="5">Cell membrane</location>
        <topology evidence="5">Multi-pass membrane protein</topology>
    </subcellularLocation>
    <subcellularLocation>
        <location evidence="1">Membrane</location>
        <topology evidence="1">Multi-pass membrane protein</topology>
    </subcellularLocation>
</comment>
<name>A0A401UG07_9CLOT</name>
<dbReference type="Gene3D" id="1.10.3720.10">
    <property type="entry name" value="MetI-like"/>
    <property type="match status" value="1"/>
</dbReference>
<feature type="transmembrane region" description="Helical" evidence="5">
    <location>
        <begin position="155"/>
        <end position="177"/>
    </location>
</feature>
<evidence type="ECO:0000313" key="7">
    <source>
        <dbReference type="EMBL" id="GCD08491.1"/>
    </source>
</evidence>
<comment type="caution">
    <text evidence="7">The sequence shown here is derived from an EMBL/GenBank/DDBJ whole genome shotgun (WGS) entry which is preliminary data.</text>
</comment>
<feature type="domain" description="ABC transmembrane type-1" evidence="6">
    <location>
        <begin position="59"/>
        <end position="277"/>
    </location>
</feature>
<dbReference type="OrthoDB" id="9785836at2"/>
<dbReference type="CDD" id="cd06261">
    <property type="entry name" value="TM_PBP2"/>
    <property type="match status" value="1"/>
</dbReference>
<proteinExistence type="inferred from homology"/>
<keyword evidence="5" id="KW-0813">Transport</keyword>
<evidence type="ECO:0000256" key="3">
    <source>
        <dbReference type="ARBA" id="ARBA00022989"/>
    </source>
</evidence>
<keyword evidence="3 5" id="KW-1133">Transmembrane helix</keyword>
<gene>
    <name evidence="7" type="primary">potB</name>
    <name evidence="7" type="ORF">Ctaglu_01140</name>
</gene>
<comment type="similarity">
    <text evidence="5">Belongs to the binding-protein-dependent transport system permease family.</text>
</comment>
<evidence type="ECO:0000259" key="6">
    <source>
        <dbReference type="PROSITE" id="PS50928"/>
    </source>
</evidence>
<feature type="transmembrane region" description="Helical" evidence="5">
    <location>
        <begin position="7"/>
        <end position="31"/>
    </location>
</feature>
<dbReference type="EMBL" id="BHYK01000001">
    <property type="protein sequence ID" value="GCD08491.1"/>
    <property type="molecule type" value="Genomic_DNA"/>
</dbReference>
<keyword evidence="2 5" id="KW-0812">Transmembrane</keyword>
<evidence type="ECO:0000256" key="4">
    <source>
        <dbReference type="ARBA" id="ARBA00023136"/>
    </source>
</evidence>
<keyword evidence="4 5" id="KW-0472">Membrane</keyword>
<dbReference type="PROSITE" id="PS50928">
    <property type="entry name" value="ABC_TM1"/>
    <property type="match status" value="1"/>
</dbReference>
<evidence type="ECO:0000256" key="5">
    <source>
        <dbReference type="RuleBase" id="RU363032"/>
    </source>
</evidence>
<dbReference type="Proteomes" id="UP000287872">
    <property type="component" value="Unassembled WGS sequence"/>
</dbReference>
<feature type="transmembrane region" description="Helical" evidence="5">
    <location>
        <begin position="103"/>
        <end position="124"/>
    </location>
</feature>
<feature type="transmembrane region" description="Helical" evidence="5">
    <location>
        <begin position="69"/>
        <end position="91"/>
    </location>
</feature>
<sequence length="291" mass="32656">MWQKSRPYILILPSLIIIGTLFIGGLILGLLQSLGLMDVGGNSHFTINAYKQLVLSKDFTDSLVLTLKVALVSSILSGILAIIIIRLLFILGENKKTAIFRKFFQVPMLVPHVTAAYLIMLLIMKSGWLSSIAYSVGITKSMDAFPSVVNDSNSLGIILTYIWKETPFIMLMIFPIISRTKDSWLEIAQVFGARRQEFFKEVIVPLIIPTWLSSVIIVFAFTFSDFEVPYLLGVTYPKFISVYSYNMYYNGQLSDRPLALAANFILAIITAMLGIIAYKLAKQGDTKEARW</sequence>
<keyword evidence="8" id="KW-1185">Reference proteome</keyword>
<dbReference type="InterPro" id="IPR000515">
    <property type="entry name" value="MetI-like"/>
</dbReference>
<dbReference type="GO" id="GO:0055085">
    <property type="term" value="P:transmembrane transport"/>
    <property type="evidence" value="ECO:0007669"/>
    <property type="project" value="InterPro"/>
</dbReference>
<dbReference type="PANTHER" id="PTHR43759:SF1">
    <property type="entry name" value="GLUCOSE IMPORT SYSTEM PERMEASE PROTEIN GLCT"/>
    <property type="match status" value="1"/>
</dbReference>
<dbReference type="SUPFAM" id="SSF161098">
    <property type="entry name" value="MetI-like"/>
    <property type="match status" value="1"/>
</dbReference>
<feature type="transmembrane region" description="Helical" evidence="5">
    <location>
        <begin position="258"/>
        <end position="281"/>
    </location>
</feature>
<dbReference type="InterPro" id="IPR052730">
    <property type="entry name" value="Sugar_ABC_transporter"/>
</dbReference>